<reference evidence="1" key="1">
    <citation type="submission" date="2024-05" db="EMBL/GenBank/DDBJ databases">
        <title>Whole-Genome Sequence of CFS9, a Potential Fish Probiotic Isolated from the Body Surface of Silurus asotus.</title>
        <authorList>
            <person name="Kojima M."/>
            <person name="Tobioka K."/>
            <person name="Yokota K."/>
            <person name="Nakatani H."/>
            <person name="Hori K."/>
            <person name="Tamaru Y."/>
            <person name="Okazaki F."/>
        </authorList>
    </citation>
    <scope>NUCLEOTIDE SEQUENCE</scope>
    <source>
        <strain evidence="1">CFS9</strain>
    </source>
</reference>
<sequence>MILNILISTDIDFFNLFAYFMKKLLLLAILPFMISCNGQKKIDLLKLNLNEPIKNVVDFNDNLLIGVETVEYPFCLLIDVKKSEKYSFEGIDLDGQKIIFQINAEKLKTDSISRFGGAHIDLKPVKNENELTNTLQNFNAENKIYGLRIEMKNPGLKSQILKKIELKYGRGTKNPNTDNGLYWNLKKENKYIFFAPDYDRLIILNSTNLSKTCYWDTFNGLLDFGGCENEKYTQELMKSTTKPENTKNKPIIKIDKNWNVNNLIIGKSTEYDFVESQTNKNFERMVEIDGSTGNINEMMYKNEYHDFYFYLSASKKNPENRKENQIIGYAINDFRKVEISFENGLKTGMKFEDVVKLFDKNSIIDYEGLKFANYIEIKNGPYKTTLNFDKKMLFSGMFVK</sequence>
<organism evidence="1">
    <name type="scientific">Flavobacterium sp. CFS9</name>
    <dbReference type="NCBI Taxonomy" id="3143118"/>
    <lineage>
        <taxon>Bacteria</taxon>
        <taxon>Pseudomonadati</taxon>
        <taxon>Bacteroidota</taxon>
        <taxon>Flavobacteriia</taxon>
        <taxon>Flavobacteriales</taxon>
        <taxon>Flavobacteriaceae</taxon>
        <taxon>Flavobacterium</taxon>
    </lineage>
</organism>
<dbReference type="AlphaFoldDB" id="A0AAT9H7A7"/>
<proteinExistence type="predicted"/>
<evidence type="ECO:0000313" key="1">
    <source>
        <dbReference type="EMBL" id="BFM45340.1"/>
    </source>
</evidence>
<protein>
    <submittedName>
        <fullName evidence="1">Uncharacterized protein</fullName>
    </submittedName>
</protein>
<accession>A0AAT9H7A7</accession>
<dbReference type="EMBL" id="AP031573">
    <property type="protein sequence ID" value="BFM45340.1"/>
    <property type="molecule type" value="Genomic_DNA"/>
</dbReference>
<gene>
    <name evidence="1" type="ORF">CFS9_39810</name>
</gene>
<name>A0AAT9H7A7_9FLAO</name>